<feature type="transmembrane region" description="Helical" evidence="2">
    <location>
        <begin position="201"/>
        <end position="221"/>
    </location>
</feature>
<feature type="compositionally biased region" description="Low complexity" evidence="1">
    <location>
        <begin position="311"/>
        <end position="322"/>
    </location>
</feature>
<evidence type="ECO:0000256" key="1">
    <source>
        <dbReference type="SAM" id="MobiDB-lite"/>
    </source>
</evidence>
<dbReference type="RefSeq" id="WP_169276196.1">
    <property type="nucleotide sequence ID" value="NZ_JAAIIH010000016.1"/>
</dbReference>
<dbReference type="AlphaFoldDB" id="A0A7Y0F311"/>
<dbReference type="EMBL" id="JAAIIH010000016">
    <property type="protein sequence ID" value="NMN01115.1"/>
    <property type="molecule type" value="Genomic_DNA"/>
</dbReference>
<evidence type="ECO:0000256" key="2">
    <source>
        <dbReference type="SAM" id="Phobius"/>
    </source>
</evidence>
<keyword evidence="2" id="KW-0472">Membrane</keyword>
<evidence type="ECO:0000313" key="4">
    <source>
        <dbReference type="Proteomes" id="UP000588277"/>
    </source>
</evidence>
<feature type="region of interest" description="Disordered" evidence="1">
    <location>
        <begin position="311"/>
        <end position="363"/>
    </location>
</feature>
<accession>A0A7Y0F311</accession>
<feature type="region of interest" description="Disordered" evidence="1">
    <location>
        <begin position="269"/>
        <end position="299"/>
    </location>
</feature>
<feature type="compositionally biased region" description="Basic residues" evidence="1">
    <location>
        <begin position="270"/>
        <end position="280"/>
    </location>
</feature>
<reference evidence="3 4" key="1">
    <citation type="submission" date="2020-02" db="EMBL/GenBank/DDBJ databases">
        <title>Characterization of phylogenetic diversity of novel bifidobacterial species isolated in Czech ZOOs.</title>
        <authorList>
            <person name="Lugli G.A."/>
            <person name="Vera N.B."/>
            <person name="Ventura M."/>
        </authorList>
    </citation>
    <scope>NUCLEOTIDE SEQUENCE [LARGE SCALE GENOMIC DNA]</scope>
    <source>
        <strain evidence="3 4">DSM 109958</strain>
    </source>
</reference>
<dbReference type="Proteomes" id="UP000588277">
    <property type="component" value="Unassembled WGS sequence"/>
</dbReference>
<name>A0A7Y0F311_9BIFI</name>
<evidence type="ECO:0008006" key="5">
    <source>
        <dbReference type="Google" id="ProtNLM"/>
    </source>
</evidence>
<comment type="caution">
    <text evidence="3">The sequence shown here is derived from an EMBL/GenBank/DDBJ whole genome shotgun (WGS) entry which is preliminary data.</text>
</comment>
<dbReference type="PROSITE" id="PS51257">
    <property type="entry name" value="PROKAR_LIPOPROTEIN"/>
    <property type="match status" value="1"/>
</dbReference>
<feature type="transmembrane region" description="Helical" evidence="2">
    <location>
        <begin position="14"/>
        <end position="36"/>
    </location>
</feature>
<evidence type="ECO:0000313" key="3">
    <source>
        <dbReference type="EMBL" id="NMN01115.1"/>
    </source>
</evidence>
<gene>
    <name evidence="3" type="ORF">G1C96_1698</name>
</gene>
<keyword evidence="4" id="KW-1185">Reference proteome</keyword>
<sequence length="390" mass="40067">MTDQEHKTSRRATIMRGVVTPIFGLLAVACFVFGILNATEWKPTAQVNASASADTRYVVTDPGVLALADGASTVTVTSSAADRKLCVVSGLPHDITGWVAGHPYTRLTGLASWSELSVTQAKATGTPDAPADAVSLEQSDMWQSVDCGTGTVSIERPADAASTELLFDSNADAAADDDTGAALTVSMSWTRAKLPDYATPLYFVGGLLTIAAVLSASLFAVHPSKRRKKGSASGTEVARVEEEITVTIPHLVAGIAGSAVNSAAVALHLAKPKRRRHARRAAGGTGGAESAASVPQPKVVDVTDRNMVAQTAAAAKGAQDAQPSQDARPVPEVTLGPVQSSPDGGADADRAAAQDAEPTSVISMDELNAYIARLNAENAGKDGKGEGGSR</sequence>
<keyword evidence="2" id="KW-1133">Transmembrane helix</keyword>
<organism evidence="3 4">
    <name type="scientific">Bifidobacterium moraviense</name>
    <dbReference type="NCBI Taxonomy" id="2675323"/>
    <lineage>
        <taxon>Bacteria</taxon>
        <taxon>Bacillati</taxon>
        <taxon>Actinomycetota</taxon>
        <taxon>Actinomycetes</taxon>
        <taxon>Bifidobacteriales</taxon>
        <taxon>Bifidobacteriaceae</taxon>
        <taxon>Bifidobacterium</taxon>
    </lineage>
</organism>
<keyword evidence="2" id="KW-0812">Transmembrane</keyword>
<protein>
    <recommendedName>
        <fullName evidence="5">Asp-tRNAAsn/Glu-tRNAGln amidotransferase A subunit</fullName>
    </recommendedName>
</protein>
<proteinExistence type="predicted"/>